<evidence type="ECO:0000313" key="8">
    <source>
        <dbReference type="EMBL" id="EKC69905.1"/>
    </source>
</evidence>
<dbReference type="GO" id="GO:0016020">
    <property type="term" value="C:membrane"/>
    <property type="evidence" value="ECO:0007669"/>
    <property type="project" value="InterPro"/>
</dbReference>
<keyword evidence="4 8" id="KW-0378">Hydrolase</keyword>
<dbReference type="EC" id="3.4.-.-" evidence="8"/>
<dbReference type="InterPro" id="IPR006741">
    <property type="entry name" value="AgrB"/>
</dbReference>
<evidence type="ECO:0000256" key="7">
    <source>
        <dbReference type="SAM" id="Phobius"/>
    </source>
</evidence>
<dbReference type="Pfam" id="PF04647">
    <property type="entry name" value="AgrB"/>
    <property type="match status" value="1"/>
</dbReference>
<feature type="transmembrane region" description="Helical" evidence="7">
    <location>
        <begin position="105"/>
        <end position="122"/>
    </location>
</feature>
<keyword evidence="5 7" id="KW-1133">Transmembrane helix</keyword>
<dbReference type="GO" id="GO:0009372">
    <property type="term" value="P:quorum sensing"/>
    <property type="evidence" value="ECO:0007669"/>
    <property type="project" value="InterPro"/>
</dbReference>
<feature type="transmembrane region" description="Helical" evidence="7">
    <location>
        <begin position="41"/>
        <end position="67"/>
    </location>
</feature>
<dbReference type="SMART" id="SM00793">
    <property type="entry name" value="AgrB"/>
    <property type="match status" value="1"/>
</dbReference>
<reference evidence="8" key="1">
    <citation type="journal article" date="2013" name="Environ. Microbiol.">
        <title>Microbiota from the distal guts of lean and obese adolescents exhibit partial functional redundancy besides clear differences in community structure.</title>
        <authorList>
            <person name="Ferrer M."/>
            <person name="Ruiz A."/>
            <person name="Lanza F."/>
            <person name="Haange S.B."/>
            <person name="Oberbach A."/>
            <person name="Till H."/>
            <person name="Bargiela R."/>
            <person name="Campoy C."/>
            <person name="Segura M.T."/>
            <person name="Richter M."/>
            <person name="von Bergen M."/>
            <person name="Seifert J."/>
            <person name="Suarez A."/>
        </authorList>
    </citation>
    <scope>NUCLEOTIDE SEQUENCE</scope>
</reference>
<protein>
    <submittedName>
        <fullName evidence="8">Accessory gene regulator B</fullName>
        <ecNumber evidence="8">3.4.-.-</ecNumber>
    </submittedName>
</protein>
<evidence type="ECO:0000256" key="4">
    <source>
        <dbReference type="ARBA" id="ARBA00022801"/>
    </source>
</evidence>
<dbReference type="AlphaFoldDB" id="K1TUL7"/>
<feature type="transmembrane region" description="Helical" evidence="7">
    <location>
        <begin position="79"/>
        <end position="99"/>
    </location>
</feature>
<evidence type="ECO:0000256" key="2">
    <source>
        <dbReference type="ARBA" id="ARBA00022670"/>
    </source>
</evidence>
<dbReference type="GO" id="GO:0008233">
    <property type="term" value="F:peptidase activity"/>
    <property type="evidence" value="ECO:0007669"/>
    <property type="project" value="UniProtKB-KW"/>
</dbReference>
<dbReference type="EMBL" id="AJWZ01002821">
    <property type="protein sequence ID" value="EKC69905.1"/>
    <property type="molecule type" value="Genomic_DNA"/>
</dbReference>
<sequence>MKDRYLKLTTSFITKYHAYDDDELDKLRYGLEGIYLSVTKLIIITLIAIIIGIIKEFILLLIFFNIIRFTGFGFHAGKSYQCLIFSTLLFIGVPVIMLYGEFSKTLLISVGMICLVPLAIYAPADTVKRPLPNKKKRKIRKFSTILITLIYIILIVYINNYSINSMLICSLILESIMVLPLTYKIFKQPYRNYRNYNQA</sequence>
<name>K1TUL7_9ZZZZ</name>
<keyword evidence="1" id="KW-1003">Cell membrane</keyword>
<keyword evidence="6 7" id="KW-0472">Membrane</keyword>
<feature type="transmembrane region" description="Helical" evidence="7">
    <location>
        <begin position="165"/>
        <end position="186"/>
    </location>
</feature>
<evidence type="ECO:0000256" key="6">
    <source>
        <dbReference type="ARBA" id="ARBA00023136"/>
    </source>
</evidence>
<dbReference type="GO" id="GO:0006508">
    <property type="term" value="P:proteolysis"/>
    <property type="evidence" value="ECO:0007669"/>
    <property type="project" value="UniProtKB-KW"/>
</dbReference>
<accession>K1TUL7</accession>
<comment type="caution">
    <text evidence="8">The sequence shown here is derived from an EMBL/GenBank/DDBJ whole genome shotgun (WGS) entry which is preliminary data.</text>
</comment>
<organism evidence="8">
    <name type="scientific">human gut metagenome</name>
    <dbReference type="NCBI Taxonomy" id="408170"/>
    <lineage>
        <taxon>unclassified sequences</taxon>
        <taxon>metagenomes</taxon>
        <taxon>organismal metagenomes</taxon>
    </lineage>
</organism>
<keyword evidence="2" id="KW-0645">Protease</keyword>
<evidence type="ECO:0000256" key="1">
    <source>
        <dbReference type="ARBA" id="ARBA00022475"/>
    </source>
</evidence>
<gene>
    <name evidence="8" type="ORF">OBE_04161</name>
</gene>
<feature type="transmembrane region" description="Helical" evidence="7">
    <location>
        <begin position="142"/>
        <end position="159"/>
    </location>
</feature>
<evidence type="ECO:0000256" key="5">
    <source>
        <dbReference type="ARBA" id="ARBA00022989"/>
    </source>
</evidence>
<evidence type="ECO:0000256" key="3">
    <source>
        <dbReference type="ARBA" id="ARBA00022692"/>
    </source>
</evidence>
<keyword evidence="3 7" id="KW-0812">Transmembrane</keyword>
<proteinExistence type="predicted"/>